<evidence type="ECO:0000313" key="1">
    <source>
        <dbReference type="EMBL" id="KAJ8972600.1"/>
    </source>
</evidence>
<reference evidence="1" key="1">
    <citation type="journal article" date="2023" name="Insect Mol. Biol.">
        <title>Genome sequencing provides insights into the evolution of gene families encoding plant cell wall-degrading enzymes in longhorned beetles.</title>
        <authorList>
            <person name="Shin N.R."/>
            <person name="Okamura Y."/>
            <person name="Kirsch R."/>
            <person name="Pauchet Y."/>
        </authorList>
    </citation>
    <scope>NUCLEOTIDE SEQUENCE</scope>
    <source>
        <strain evidence="1">MMC_N1</strain>
    </source>
</reference>
<protein>
    <submittedName>
        <fullName evidence="1">Uncharacterized protein</fullName>
    </submittedName>
</protein>
<evidence type="ECO:0000313" key="2">
    <source>
        <dbReference type="Proteomes" id="UP001162164"/>
    </source>
</evidence>
<dbReference type="Proteomes" id="UP001162164">
    <property type="component" value="Unassembled WGS sequence"/>
</dbReference>
<sequence length="104" mass="11553">MSLDSYRRGISKISYTRRWFAGSVITAAYVPLLNYHSLFPDAVATLHSYFYLLTEKLVRDQRKLSLATTSIILQSCICTATSGVTRGGGCQRNLSMVTSLLVKV</sequence>
<name>A0ABQ9J3Y7_9CUCU</name>
<accession>A0ABQ9J3Y7</accession>
<proteinExistence type="predicted"/>
<comment type="caution">
    <text evidence="1">The sequence shown here is derived from an EMBL/GenBank/DDBJ whole genome shotgun (WGS) entry which is preliminary data.</text>
</comment>
<keyword evidence="2" id="KW-1185">Reference proteome</keyword>
<organism evidence="1 2">
    <name type="scientific">Molorchus minor</name>
    <dbReference type="NCBI Taxonomy" id="1323400"/>
    <lineage>
        <taxon>Eukaryota</taxon>
        <taxon>Metazoa</taxon>
        <taxon>Ecdysozoa</taxon>
        <taxon>Arthropoda</taxon>
        <taxon>Hexapoda</taxon>
        <taxon>Insecta</taxon>
        <taxon>Pterygota</taxon>
        <taxon>Neoptera</taxon>
        <taxon>Endopterygota</taxon>
        <taxon>Coleoptera</taxon>
        <taxon>Polyphaga</taxon>
        <taxon>Cucujiformia</taxon>
        <taxon>Chrysomeloidea</taxon>
        <taxon>Cerambycidae</taxon>
        <taxon>Lamiinae</taxon>
        <taxon>Monochamini</taxon>
        <taxon>Molorchus</taxon>
    </lineage>
</organism>
<dbReference type="EMBL" id="JAPWTJ010001319">
    <property type="protein sequence ID" value="KAJ8972600.1"/>
    <property type="molecule type" value="Genomic_DNA"/>
</dbReference>
<gene>
    <name evidence="1" type="ORF">NQ317_002327</name>
</gene>